<gene>
    <name evidence="5" type="primary">srlR</name>
    <name evidence="5" type="ORF">A9B99_15725</name>
</gene>
<comment type="caution">
    <text evidence="5">The sequence shown here is derived from an EMBL/GenBank/DDBJ whole genome shotgun (WGS) entry which is preliminary data.</text>
</comment>
<protein>
    <submittedName>
        <fullName evidence="5">Transcriptional regulator</fullName>
    </submittedName>
</protein>
<dbReference type="Proteomes" id="UP000078225">
    <property type="component" value="Unassembled WGS sequence"/>
</dbReference>
<keyword evidence="2" id="KW-0238">DNA-binding</keyword>
<evidence type="ECO:0000313" key="6">
    <source>
        <dbReference type="Proteomes" id="UP000078225"/>
    </source>
</evidence>
<dbReference type="Pfam" id="PF08220">
    <property type="entry name" value="HTH_DeoR"/>
    <property type="match status" value="1"/>
</dbReference>
<dbReference type="InterPro" id="IPR036388">
    <property type="entry name" value="WH-like_DNA-bd_sf"/>
</dbReference>
<dbReference type="RefSeq" id="WP_064600903.1">
    <property type="nucleotide sequence ID" value="NZ_CP134782.1"/>
</dbReference>
<dbReference type="InterPro" id="IPR036390">
    <property type="entry name" value="WH_DNA-bd_sf"/>
</dbReference>
<keyword evidence="1" id="KW-0805">Transcription regulation</keyword>
<evidence type="ECO:0000313" key="5">
    <source>
        <dbReference type="EMBL" id="OAT75315.1"/>
    </source>
</evidence>
<dbReference type="InterPro" id="IPR014036">
    <property type="entry name" value="DeoR-like_C"/>
</dbReference>
<accession>A0A1B7KZB7</accession>
<sequence>MKPRQRQAAILEHLQKQGKSSVEELAQFFATTGTTIRKDLVSLENAGTVIRTYGGVMLNKDEADPPIDHKTLINTRQKKEIAHTAVGFIQDGDSIILDAGSTVLQMVPLLEHFNNITVMTNSLHIVNALSELDNEQTILMPGGTFRKKSASFHGQLAENAFEHFSFDKLFMGTDGIDLNAGVTTFNEVFTVSKAMCNAARQVILMADSTKFGRKSPNVVCGLDQVDILITDNGISPEFHKALEDSGIKVIITGENNE</sequence>
<dbReference type="FunFam" id="3.40.50.1360:FF:000006">
    <property type="entry name" value="Glucitol operon repressor"/>
    <property type="match status" value="1"/>
</dbReference>
<dbReference type="EMBL" id="LYRP01000048">
    <property type="protein sequence ID" value="OAT75315.1"/>
    <property type="molecule type" value="Genomic_DNA"/>
</dbReference>
<dbReference type="InterPro" id="IPR001034">
    <property type="entry name" value="DeoR_HTH"/>
</dbReference>
<dbReference type="InterPro" id="IPR018356">
    <property type="entry name" value="Tscrpt_reg_HTH_DeoR_CS"/>
</dbReference>
<name>A0A1B7KZB7_9ENTR</name>
<dbReference type="Gene3D" id="1.10.10.10">
    <property type="entry name" value="Winged helix-like DNA-binding domain superfamily/Winged helix DNA-binding domain"/>
    <property type="match status" value="1"/>
</dbReference>
<dbReference type="SUPFAM" id="SSF46785">
    <property type="entry name" value="Winged helix' DNA-binding domain"/>
    <property type="match status" value="1"/>
</dbReference>
<evidence type="ECO:0000256" key="3">
    <source>
        <dbReference type="ARBA" id="ARBA00023163"/>
    </source>
</evidence>
<dbReference type="PANTHER" id="PTHR30363:SF57">
    <property type="entry name" value="GLUCITOL OPERON REPRESSOR"/>
    <property type="match status" value="1"/>
</dbReference>
<evidence type="ECO:0000256" key="2">
    <source>
        <dbReference type="ARBA" id="ARBA00023125"/>
    </source>
</evidence>
<dbReference type="OrthoDB" id="5685843at2"/>
<dbReference type="SUPFAM" id="SSF100950">
    <property type="entry name" value="NagB/RpiA/CoA transferase-like"/>
    <property type="match status" value="1"/>
</dbReference>
<dbReference type="GO" id="GO:0003700">
    <property type="term" value="F:DNA-binding transcription factor activity"/>
    <property type="evidence" value="ECO:0007669"/>
    <property type="project" value="InterPro"/>
</dbReference>
<dbReference type="InterPro" id="IPR050313">
    <property type="entry name" value="Carb_Metab_HTH_regulators"/>
</dbReference>
<organism evidence="5 6">
    <name type="scientific">Mangrovibacter phragmitis</name>
    <dbReference type="NCBI Taxonomy" id="1691903"/>
    <lineage>
        <taxon>Bacteria</taxon>
        <taxon>Pseudomonadati</taxon>
        <taxon>Pseudomonadota</taxon>
        <taxon>Gammaproteobacteria</taxon>
        <taxon>Enterobacterales</taxon>
        <taxon>Enterobacteriaceae</taxon>
        <taxon>Mangrovibacter</taxon>
    </lineage>
</organism>
<keyword evidence="3" id="KW-0804">Transcription</keyword>
<dbReference type="PROSITE" id="PS00894">
    <property type="entry name" value="HTH_DEOR_1"/>
    <property type="match status" value="1"/>
</dbReference>
<dbReference type="AlphaFoldDB" id="A0A1B7KZB7"/>
<reference evidence="6" key="1">
    <citation type="submission" date="2016-05" db="EMBL/GenBank/DDBJ databases">
        <authorList>
            <person name="Behera P."/>
            <person name="Vaishampayan P."/>
            <person name="Singh N."/>
            <person name="Raina V."/>
            <person name="Suar M."/>
            <person name="Pattnaik A."/>
            <person name="Rastogi G."/>
        </authorList>
    </citation>
    <scope>NUCLEOTIDE SEQUENCE [LARGE SCALE GENOMIC DNA]</scope>
    <source>
        <strain evidence="6">MP23</strain>
    </source>
</reference>
<dbReference type="STRING" id="1691903.A9B99_15725"/>
<dbReference type="Pfam" id="PF00455">
    <property type="entry name" value="DeoRC"/>
    <property type="match status" value="1"/>
</dbReference>
<dbReference type="PROSITE" id="PS51000">
    <property type="entry name" value="HTH_DEOR_2"/>
    <property type="match status" value="1"/>
</dbReference>
<feature type="domain" description="HTH deoR-type" evidence="4">
    <location>
        <begin position="3"/>
        <end position="58"/>
    </location>
</feature>
<dbReference type="NCBIfam" id="NF007753">
    <property type="entry name" value="PRK10434.1"/>
    <property type="match status" value="1"/>
</dbReference>
<dbReference type="GO" id="GO:0003677">
    <property type="term" value="F:DNA binding"/>
    <property type="evidence" value="ECO:0007669"/>
    <property type="project" value="UniProtKB-KW"/>
</dbReference>
<dbReference type="SMART" id="SM00420">
    <property type="entry name" value="HTH_DEOR"/>
    <property type="match status" value="1"/>
</dbReference>
<keyword evidence="6" id="KW-1185">Reference proteome</keyword>
<dbReference type="InterPro" id="IPR037171">
    <property type="entry name" value="NagB/RpiA_transferase-like"/>
</dbReference>
<dbReference type="SMART" id="SM01134">
    <property type="entry name" value="DeoRC"/>
    <property type="match status" value="1"/>
</dbReference>
<evidence type="ECO:0000259" key="4">
    <source>
        <dbReference type="PROSITE" id="PS51000"/>
    </source>
</evidence>
<proteinExistence type="predicted"/>
<dbReference type="Gene3D" id="3.40.50.1360">
    <property type="match status" value="1"/>
</dbReference>
<dbReference type="PANTHER" id="PTHR30363">
    <property type="entry name" value="HTH-TYPE TRANSCRIPTIONAL REGULATOR SRLR-RELATED"/>
    <property type="match status" value="1"/>
</dbReference>
<evidence type="ECO:0000256" key="1">
    <source>
        <dbReference type="ARBA" id="ARBA00023015"/>
    </source>
</evidence>